<name>A0A9D1LH18_9BACT</name>
<dbReference type="NCBIfam" id="TIGR04409">
    <property type="entry name" value="LptC_YrbK"/>
    <property type="match status" value="1"/>
</dbReference>
<comment type="caution">
    <text evidence="1">The sequence shown here is derived from an EMBL/GenBank/DDBJ whole genome shotgun (WGS) entry which is preliminary data.</text>
</comment>
<dbReference type="InterPro" id="IPR026265">
    <property type="entry name" value="LptC"/>
</dbReference>
<dbReference type="AlphaFoldDB" id="A0A9D1LH18"/>
<dbReference type="GO" id="GO:0005886">
    <property type="term" value="C:plasma membrane"/>
    <property type="evidence" value="ECO:0007669"/>
    <property type="project" value="InterPro"/>
</dbReference>
<dbReference type="InterPro" id="IPR010664">
    <property type="entry name" value="LipoPS_assembly_LptC-rel"/>
</dbReference>
<reference evidence="1" key="2">
    <citation type="journal article" date="2021" name="PeerJ">
        <title>Extensive microbial diversity within the chicken gut microbiome revealed by metagenomics and culture.</title>
        <authorList>
            <person name="Gilroy R."/>
            <person name="Ravi A."/>
            <person name="Getino M."/>
            <person name="Pursley I."/>
            <person name="Horton D.L."/>
            <person name="Alikhan N.F."/>
            <person name="Baker D."/>
            <person name="Gharbi K."/>
            <person name="Hall N."/>
            <person name="Watson M."/>
            <person name="Adriaenssens E.M."/>
            <person name="Foster-Nyarko E."/>
            <person name="Jarju S."/>
            <person name="Secka A."/>
            <person name="Antonio M."/>
            <person name="Oren A."/>
            <person name="Chaudhuri R.R."/>
            <person name="La Ragione R."/>
            <person name="Hildebrand F."/>
            <person name="Pallen M.J."/>
        </authorList>
    </citation>
    <scope>NUCLEOTIDE SEQUENCE</scope>
    <source>
        <strain evidence="1">17073</strain>
    </source>
</reference>
<dbReference type="GO" id="GO:0015221">
    <property type="term" value="F:lipopolysaccharide transmembrane transporter activity"/>
    <property type="evidence" value="ECO:0007669"/>
    <property type="project" value="InterPro"/>
</dbReference>
<evidence type="ECO:0000313" key="2">
    <source>
        <dbReference type="Proteomes" id="UP000824076"/>
    </source>
</evidence>
<evidence type="ECO:0000313" key="1">
    <source>
        <dbReference type="EMBL" id="HIU38412.1"/>
    </source>
</evidence>
<proteinExistence type="predicted"/>
<dbReference type="Pfam" id="PF06835">
    <property type="entry name" value="LptC"/>
    <property type="match status" value="1"/>
</dbReference>
<dbReference type="Gene3D" id="2.60.450.10">
    <property type="entry name" value="Lipopolysaccharide (LPS) transport protein A like domain"/>
    <property type="match status" value="1"/>
</dbReference>
<sequence>MTTLGLVVLSVAFPSCGEKKVETVKVPADPDSVPTMMSRDVMTLISDSGMTRYRVTSSLWLVYDEAESPYWKFPNGLFLEKFDDRFDVEATVECDSATYFKSLKLWRLDGDVFIRNVKNERILTEQMFWDQSRHEVRSDSFVRIERSDRIIEGYGFRSDERLANYVILKPSGIFPVPARRDSLNAGSNENQN</sequence>
<reference evidence="1" key="1">
    <citation type="submission" date="2020-10" db="EMBL/GenBank/DDBJ databases">
        <authorList>
            <person name="Gilroy R."/>
        </authorList>
    </citation>
    <scope>NUCLEOTIDE SEQUENCE</scope>
    <source>
        <strain evidence="1">17073</strain>
    </source>
</reference>
<gene>
    <name evidence="1" type="primary">lptC</name>
    <name evidence="1" type="ORF">IAD18_01950</name>
</gene>
<accession>A0A9D1LH18</accession>
<dbReference type="Proteomes" id="UP000824076">
    <property type="component" value="Unassembled WGS sequence"/>
</dbReference>
<protein>
    <submittedName>
        <fullName evidence="1">LPS export ABC transporter periplasmic protein LptC</fullName>
    </submittedName>
</protein>
<dbReference type="EMBL" id="DVMS01000050">
    <property type="protein sequence ID" value="HIU38412.1"/>
    <property type="molecule type" value="Genomic_DNA"/>
</dbReference>
<organism evidence="1 2">
    <name type="scientific">Candidatus Limisoma intestinavium</name>
    <dbReference type="NCBI Taxonomy" id="2840856"/>
    <lineage>
        <taxon>Bacteria</taxon>
        <taxon>Pseudomonadati</taxon>
        <taxon>Bacteroidota</taxon>
        <taxon>Bacteroidia</taxon>
        <taxon>Bacteroidales</taxon>
        <taxon>Candidatus Limisoma</taxon>
    </lineage>
</organism>